<dbReference type="PANTHER" id="PTHR46332">
    <property type="entry name" value="ASPARTATE BETA-HYDROXYLASE DOMAIN-CONTAINING PROTEIN 2"/>
    <property type="match status" value="1"/>
</dbReference>
<comment type="similarity">
    <text evidence="1">Belongs to the aspartyl/asparaginyl beta-hydroxylase family.</text>
</comment>
<dbReference type="AlphaFoldDB" id="A0A1W6ZZY8"/>
<dbReference type="InterPro" id="IPR027443">
    <property type="entry name" value="IPNS-like_sf"/>
</dbReference>
<evidence type="ECO:0000313" key="7">
    <source>
        <dbReference type="Proteomes" id="UP000194137"/>
    </source>
</evidence>
<keyword evidence="3" id="KW-0560">Oxidoreductase</keyword>
<evidence type="ECO:0000256" key="3">
    <source>
        <dbReference type="ARBA" id="ARBA00023002"/>
    </source>
</evidence>
<gene>
    <name evidence="6" type="ORF">CAK95_01275</name>
</gene>
<feature type="transmembrane region" description="Helical" evidence="4">
    <location>
        <begin position="286"/>
        <end position="311"/>
    </location>
</feature>
<feature type="domain" description="Aspartyl/asparaginy/proline hydroxylase" evidence="5">
    <location>
        <begin position="73"/>
        <end position="231"/>
    </location>
</feature>
<keyword evidence="2" id="KW-0223">Dioxygenase</keyword>
<dbReference type="SUPFAM" id="SSF51197">
    <property type="entry name" value="Clavaminate synthase-like"/>
    <property type="match status" value="1"/>
</dbReference>
<proteinExistence type="inferred from homology"/>
<accession>A0A1W6ZZY8</accession>
<protein>
    <recommendedName>
        <fullName evidence="5">Aspartyl/asparaginy/proline hydroxylase domain-containing protein</fullName>
    </recommendedName>
</protein>
<name>A0A1W6ZZY8_9HYPH</name>
<keyword evidence="7" id="KW-1185">Reference proteome</keyword>
<organism evidence="6 7">
    <name type="scientific">Pseudorhodoplanes sinuspersici</name>
    <dbReference type="NCBI Taxonomy" id="1235591"/>
    <lineage>
        <taxon>Bacteria</taxon>
        <taxon>Pseudomonadati</taxon>
        <taxon>Pseudomonadota</taxon>
        <taxon>Alphaproteobacteria</taxon>
        <taxon>Hyphomicrobiales</taxon>
        <taxon>Pseudorhodoplanes</taxon>
    </lineage>
</organism>
<keyword evidence="4" id="KW-0812">Transmembrane</keyword>
<dbReference type="InterPro" id="IPR007803">
    <property type="entry name" value="Asp/Arg/Pro-Hydrxlase"/>
</dbReference>
<keyword evidence="4" id="KW-1133">Transmembrane helix</keyword>
<evidence type="ECO:0000256" key="1">
    <source>
        <dbReference type="ARBA" id="ARBA00007730"/>
    </source>
</evidence>
<dbReference type="STRING" id="1235591.CAK95_01275"/>
<evidence type="ECO:0000313" key="6">
    <source>
        <dbReference type="EMBL" id="ARQ02691.1"/>
    </source>
</evidence>
<keyword evidence="4" id="KW-0472">Membrane</keyword>
<dbReference type="Proteomes" id="UP000194137">
    <property type="component" value="Chromosome"/>
</dbReference>
<reference evidence="6 7" key="1">
    <citation type="submission" date="2017-05" db="EMBL/GenBank/DDBJ databases">
        <title>Full genome sequence of Pseudorhodoplanes sinuspersici.</title>
        <authorList>
            <person name="Dastgheib S.M.M."/>
            <person name="Shavandi M."/>
            <person name="Tirandaz H."/>
        </authorList>
    </citation>
    <scope>NUCLEOTIDE SEQUENCE [LARGE SCALE GENOMIC DNA]</scope>
    <source>
        <strain evidence="6 7">RIPI110</strain>
    </source>
</reference>
<dbReference type="Gene3D" id="2.60.120.330">
    <property type="entry name" value="B-lactam Antibiotic, Isopenicillin N Synthase, Chain"/>
    <property type="match status" value="1"/>
</dbReference>
<dbReference type="Pfam" id="PF05118">
    <property type="entry name" value="Asp_Arg_Hydrox"/>
    <property type="match status" value="1"/>
</dbReference>
<dbReference type="GO" id="GO:0051213">
    <property type="term" value="F:dioxygenase activity"/>
    <property type="evidence" value="ECO:0007669"/>
    <property type="project" value="UniProtKB-KW"/>
</dbReference>
<dbReference type="PANTHER" id="PTHR46332:SF5">
    <property type="entry name" value="ASPARTATE BETA-HYDROXYLASE DOMAIN CONTAINING 2"/>
    <property type="match status" value="1"/>
</dbReference>
<evidence type="ECO:0000259" key="5">
    <source>
        <dbReference type="Pfam" id="PF05118"/>
    </source>
</evidence>
<dbReference type="KEGG" id="psin:CAK95_01275"/>
<dbReference type="EMBL" id="CP021112">
    <property type="protein sequence ID" value="ARQ02691.1"/>
    <property type="molecule type" value="Genomic_DNA"/>
</dbReference>
<sequence length="388" mass="44094">MALGGLFTFVAASIVYVYRFRGTTRYESLTEYIRKGWPIFTPLNCALYMTTMPRGSKAILDPNDFPELDLLRQNWQTIRDEGLELVRQNYFDAAKRPGTAGYYDVGFRSFFKYGWSRFYVKWYGYTHQSARRLCPETVRIINTVPAVHGAMFAFLPRGARLSRHADPIAVSLRYHLGLSTPNSDACFINVDGRNQSWRDGEVLMFDETYLHYVRNDTDSDRLILMCDVRRPQNPLGAVLNFLYQGVVRASVVPNTPEDYRGFANKIFAGLAPLLTWSKGLKTANRFLYLVLKWSVNALLIVLLLGMAAGVVHFHCVMLNEILGHVSTLSIGPRKHPGGRNALSCVVVWSRLSHVRTVFEMPDGQDWVQAPTRGLLMAKVHQDVNERTA</sequence>
<evidence type="ECO:0000256" key="2">
    <source>
        <dbReference type="ARBA" id="ARBA00022964"/>
    </source>
</evidence>
<evidence type="ECO:0000256" key="4">
    <source>
        <dbReference type="SAM" id="Phobius"/>
    </source>
</evidence>
<dbReference type="InterPro" id="IPR051821">
    <property type="entry name" value="Asp/Asn_beta-hydroxylase"/>
</dbReference>